<gene>
    <name evidence="5" type="ORF">GCM10007304_10730</name>
</gene>
<protein>
    <recommendedName>
        <fullName evidence="7">Alpha/beta-hydrolase catalytic domain-containing protein</fullName>
    </recommendedName>
</protein>
<keyword evidence="2" id="KW-1133">Transmembrane helix</keyword>
<evidence type="ECO:0000313" key="6">
    <source>
        <dbReference type="Proteomes" id="UP000654257"/>
    </source>
</evidence>
<feature type="transmembrane region" description="Helical" evidence="2">
    <location>
        <begin position="171"/>
        <end position="191"/>
    </location>
</feature>
<feature type="compositionally biased region" description="Polar residues" evidence="1">
    <location>
        <begin position="217"/>
        <end position="228"/>
    </location>
</feature>
<dbReference type="InterPro" id="IPR027788">
    <property type="entry name" value="Alpha/beta-hydrolase_N_dom"/>
</dbReference>
<feature type="domain" description="Alpha/beta-hydrolase catalytic" evidence="3">
    <location>
        <begin position="264"/>
        <end position="551"/>
    </location>
</feature>
<feature type="transmembrane region" description="Helical" evidence="2">
    <location>
        <begin position="52"/>
        <end position="71"/>
    </location>
</feature>
<dbReference type="EMBL" id="BMCU01000001">
    <property type="protein sequence ID" value="GGF98589.1"/>
    <property type="molecule type" value="Genomic_DNA"/>
</dbReference>
<feature type="transmembrane region" description="Helical" evidence="2">
    <location>
        <begin position="132"/>
        <end position="151"/>
    </location>
</feature>
<name>A0A917CTS3_9NOCA</name>
<dbReference type="AlphaFoldDB" id="A0A917CTS3"/>
<comment type="caution">
    <text evidence="5">The sequence shown here is derived from an EMBL/GenBank/DDBJ whole genome shotgun (WGS) entry which is preliminary data.</text>
</comment>
<dbReference type="Pfam" id="PF10081">
    <property type="entry name" value="Abhydrolase_9"/>
    <property type="match status" value="1"/>
</dbReference>
<proteinExistence type="predicted"/>
<keyword evidence="2" id="KW-0472">Membrane</keyword>
<dbReference type="Proteomes" id="UP000654257">
    <property type="component" value="Unassembled WGS sequence"/>
</dbReference>
<reference evidence="5" key="1">
    <citation type="journal article" date="2014" name="Int. J. Syst. Evol. Microbiol.">
        <title>Complete genome sequence of Corynebacterium casei LMG S-19264T (=DSM 44701T), isolated from a smear-ripened cheese.</title>
        <authorList>
            <consortium name="US DOE Joint Genome Institute (JGI-PGF)"/>
            <person name="Walter F."/>
            <person name="Albersmeier A."/>
            <person name="Kalinowski J."/>
            <person name="Ruckert C."/>
        </authorList>
    </citation>
    <scope>NUCLEOTIDE SEQUENCE</scope>
    <source>
        <strain evidence="5">CCM 7905</strain>
    </source>
</reference>
<evidence type="ECO:0008006" key="7">
    <source>
        <dbReference type="Google" id="ProtNLM"/>
    </source>
</evidence>
<organism evidence="5 6">
    <name type="scientific">Rhodococcoides trifolii</name>
    <dbReference type="NCBI Taxonomy" id="908250"/>
    <lineage>
        <taxon>Bacteria</taxon>
        <taxon>Bacillati</taxon>
        <taxon>Actinomycetota</taxon>
        <taxon>Actinomycetes</taxon>
        <taxon>Mycobacteriales</taxon>
        <taxon>Nocardiaceae</taxon>
        <taxon>Rhodococcoides</taxon>
    </lineage>
</organism>
<keyword evidence="6" id="KW-1185">Reference proteome</keyword>
<dbReference type="RefSeq" id="WP_188543608.1">
    <property type="nucleotide sequence ID" value="NZ_BMCU01000001.1"/>
</dbReference>
<sequence length="565" mass="61200">MVKSARTLSGRVVDRFWSWLGRFEPVGLAVGLLFYCWSMSPSLLPRPWYLQAAATGISVASGYGVGVLAVWGLRKCGLTRQWSERWRRFGWYGLGLTAVVVVPLFLFLGSWWQDITRELVGFEKGSSWDYPGVFVLGAVVFVVLVFAGRGLRKLANTLTRVAGRIVPEPVARGAAVAVVALVVVLATQGLLSTGISRISNGSASASDAGSAPGVEQPTESQRSGSPDSRQPWDSLGKEGRTFVAGGPRSDDIESVIGAPALEPIRVYSGRASVDADGLGLGLQTVESLADNVVDELDRTGAFDRKYLAIATTTGRGWVNESVASSLEYLAGGDTAIAAIQYSFLPSPLAFLADRATPLLAGRALFEAVYERWRTLPEDQRPALLTFGESLGSYGGQDAFSGVQDMITRTSGALWVGTPNFSEQWARVTQSRDPGSREILPVIYGGENVRFAATPEDLEGPALGDWGSPRIVYWQHPSDPIVWWSPDLVLRQPDWLTEPRGADVDKGMTWIPFVTFWQVTLDMVFAADVPDGHGHSYGAEATYYWNDILGLSDDTLVEKVVDALNA</sequence>
<evidence type="ECO:0000259" key="3">
    <source>
        <dbReference type="Pfam" id="PF10081"/>
    </source>
</evidence>
<accession>A0A917CTS3</accession>
<evidence type="ECO:0000259" key="4">
    <source>
        <dbReference type="Pfam" id="PF15420"/>
    </source>
</evidence>
<evidence type="ECO:0000313" key="5">
    <source>
        <dbReference type="EMBL" id="GGF98589.1"/>
    </source>
</evidence>
<feature type="transmembrane region" description="Helical" evidence="2">
    <location>
        <begin position="20"/>
        <end position="40"/>
    </location>
</feature>
<feature type="domain" description="Alpha/beta-hydrolase N-terminal" evidence="4">
    <location>
        <begin position="39"/>
        <end position="247"/>
    </location>
</feature>
<feature type="compositionally biased region" description="Low complexity" evidence="1">
    <location>
        <begin position="201"/>
        <end position="211"/>
    </location>
</feature>
<dbReference type="Pfam" id="PF15420">
    <property type="entry name" value="Abhydrolase_9_N"/>
    <property type="match status" value="1"/>
</dbReference>
<keyword evidence="2" id="KW-0812">Transmembrane</keyword>
<evidence type="ECO:0000256" key="2">
    <source>
        <dbReference type="SAM" id="Phobius"/>
    </source>
</evidence>
<dbReference type="InterPro" id="IPR027787">
    <property type="entry name" value="Alpha/beta-hydrolase_catalytic"/>
</dbReference>
<feature type="region of interest" description="Disordered" evidence="1">
    <location>
        <begin position="200"/>
        <end position="248"/>
    </location>
</feature>
<evidence type="ECO:0000256" key="1">
    <source>
        <dbReference type="SAM" id="MobiDB-lite"/>
    </source>
</evidence>
<reference evidence="5" key="2">
    <citation type="submission" date="2020-09" db="EMBL/GenBank/DDBJ databases">
        <authorList>
            <person name="Sun Q."/>
            <person name="Sedlacek I."/>
        </authorList>
    </citation>
    <scope>NUCLEOTIDE SEQUENCE</scope>
    <source>
        <strain evidence="5">CCM 7905</strain>
    </source>
</reference>
<feature type="transmembrane region" description="Helical" evidence="2">
    <location>
        <begin position="91"/>
        <end position="112"/>
    </location>
</feature>